<dbReference type="Proteomes" id="UP000192266">
    <property type="component" value="Unassembled WGS sequence"/>
</dbReference>
<keyword evidence="4" id="KW-0418">Kinase</keyword>
<dbReference type="OrthoDB" id="9792992at2"/>
<reference evidence="4 5" key="1">
    <citation type="submission" date="2017-04" db="EMBL/GenBank/DDBJ databases">
        <authorList>
            <person name="Afonso C.L."/>
            <person name="Miller P.J."/>
            <person name="Scott M.A."/>
            <person name="Spackman E."/>
            <person name="Goraichik I."/>
            <person name="Dimitrov K.M."/>
            <person name="Suarez D.L."/>
            <person name="Swayne D.E."/>
        </authorList>
    </citation>
    <scope>NUCLEOTIDE SEQUENCE [LARGE SCALE GENOMIC DNA]</scope>
    <source>
        <strain evidence="4 5">DSM 11622</strain>
    </source>
</reference>
<keyword evidence="5" id="KW-1185">Reference proteome</keyword>
<keyword evidence="1" id="KW-0175">Coiled coil</keyword>
<name>A0A1W1VI89_9BACT</name>
<keyword evidence="2" id="KW-0812">Transmembrane</keyword>
<dbReference type="InterPro" id="IPR050640">
    <property type="entry name" value="Bact_2-comp_sensor_kinase"/>
</dbReference>
<accession>A0A1W1VI89</accession>
<dbReference type="GO" id="GO:0016020">
    <property type="term" value="C:membrane"/>
    <property type="evidence" value="ECO:0007669"/>
    <property type="project" value="InterPro"/>
</dbReference>
<evidence type="ECO:0000256" key="2">
    <source>
        <dbReference type="SAM" id="Phobius"/>
    </source>
</evidence>
<evidence type="ECO:0000313" key="4">
    <source>
        <dbReference type="EMBL" id="SMB93087.1"/>
    </source>
</evidence>
<feature type="transmembrane region" description="Helical" evidence="2">
    <location>
        <begin position="89"/>
        <end position="108"/>
    </location>
</feature>
<keyword evidence="2" id="KW-1133">Transmembrane helix</keyword>
<dbReference type="InterPro" id="IPR036890">
    <property type="entry name" value="HATPase_C_sf"/>
</dbReference>
<keyword evidence="4" id="KW-0808">Transferase</keyword>
<dbReference type="AlphaFoldDB" id="A0A1W1VI89"/>
<dbReference type="Gene3D" id="3.30.565.10">
    <property type="entry name" value="Histidine kinase-like ATPase, C-terminal domain"/>
    <property type="match status" value="1"/>
</dbReference>
<dbReference type="EMBL" id="FWWW01000062">
    <property type="protein sequence ID" value="SMB93087.1"/>
    <property type="molecule type" value="Genomic_DNA"/>
</dbReference>
<sequence length="390" mass="42991">MIKLPSMVLPPARFTRRGVLAMLAFYVVFAVLYAATITYSVQSFQPDAFPGYLGRVLLLDYPLKALWTLPVWWLFFQTSLDKADWSIKLLAHGLLGPLWVVIWFSSYYQALSWLGMGGIGGNGRVWDVYIPTLFYCVQFGVLHVVRFTQQLRQQSQREQQLQAQAHQSEVAALKAQINPHFLFNTLNSISASVPPELEATRELIARLAHTFRFSLEASRQEQLPLGDEISFLRAYLELEQSRFGARLQVAFEIEESLHAQLLPPMLIQPLVENAVRHGLGPSVAGGTVLVQVSRVSAGLRVVVADTGVGAKALPEQLMHSAGVGLRNTHARLLALGSEGLKIARNAPQGLRVGFVLPLPAAHQDPEPRLQQQEAAAASTTAIPSTLQGAF</sequence>
<dbReference type="PANTHER" id="PTHR34220">
    <property type="entry name" value="SENSOR HISTIDINE KINASE YPDA"/>
    <property type="match status" value="1"/>
</dbReference>
<proteinExistence type="predicted"/>
<dbReference type="STRING" id="645990.SAMN00120144_2887"/>
<dbReference type="GO" id="GO:0000155">
    <property type="term" value="F:phosphorelay sensor kinase activity"/>
    <property type="evidence" value="ECO:0007669"/>
    <property type="project" value="InterPro"/>
</dbReference>
<feature type="transmembrane region" description="Helical" evidence="2">
    <location>
        <begin position="20"/>
        <end position="41"/>
    </location>
</feature>
<keyword evidence="2" id="KW-0472">Membrane</keyword>
<dbReference type="PANTHER" id="PTHR34220:SF7">
    <property type="entry name" value="SENSOR HISTIDINE KINASE YPDA"/>
    <property type="match status" value="1"/>
</dbReference>
<evidence type="ECO:0000256" key="1">
    <source>
        <dbReference type="SAM" id="Coils"/>
    </source>
</evidence>
<dbReference type="InterPro" id="IPR010559">
    <property type="entry name" value="Sig_transdc_His_kin_internal"/>
</dbReference>
<feature type="coiled-coil region" evidence="1">
    <location>
        <begin position="144"/>
        <end position="176"/>
    </location>
</feature>
<evidence type="ECO:0000259" key="3">
    <source>
        <dbReference type="Pfam" id="PF06580"/>
    </source>
</evidence>
<feature type="transmembrane region" description="Helical" evidence="2">
    <location>
        <begin position="128"/>
        <end position="147"/>
    </location>
</feature>
<feature type="domain" description="Signal transduction histidine kinase internal region" evidence="3">
    <location>
        <begin position="169"/>
        <end position="247"/>
    </location>
</feature>
<dbReference type="SUPFAM" id="SSF55874">
    <property type="entry name" value="ATPase domain of HSP90 chaperone/DNA topoisomerase II/histidine kinase"/>
    <property type="match status" value="1"/>
</dbReference>
<organism evidence="4 5">
    <name type="scientific">Hymenobacter roseosalivarius DSM 11622</name>
    <dbReference type="NCBI Taxonomy" id="645990"/>
    <lineage>
        <taxon>Bacteria</taxon>
        <taxon>Pseudomonadati</taxon>
        <taxon>Bacteroidota</taxon>
        <taxon>Cytophagia</taxon>
        <taxon>Cytophagales</taxon>
        <taxon>Hymenobacteraceae</taxon>
        <taxon>Hymenobacter</taxon>
    </lineage>
</organism>
<evidence type="ECO:0000313" key="5">
    <source>
        <dbReference type="Proteomes" id="UP000192266"/>
    </source>
</evidence>
<dbReference type="Pfam" id="PF06580">
    <property type="entry name" value="His_kinase"/>
    <property type="match status" value="1"/>
</dbReference>
<feature type="transmembrane region" description="Helical" evidence="2">
    <location>
        <begin position="61"/>
        <end position="77"/>
    </location>
</feature>
<gene>
    <name evidence="4" type="ORF">SAMN00120144_2887</name>
</gene>
<protein>
    <submittedName>
        <fullName evidence="4">Signal transduction histidine kinase, LytS</fullName>
    </submittedName>
</protein>